<evidence type="ECO:0000259" key="4">
    <source>
        <dbReference type="PROSITE" id="PS50004"/>
    </source>
</evidence>
<evidence type="ECO:0000313" key="7">
    <source>
        <dbReference type="Proteomes" id="UP001530400"/>
    </source>
</evidence>
<dbReference type="PANTHER" id="PTHR16166:SF93">
    <property type="entry name" value="INTERMEMBRANE LIPID TRANSFER PROTEIN VPS13"/>
    <property type="match status" value="1"/>
</dbReference>
<protein>
    <submittedName>
        <fullName evidence="6">Uncharacterized protein</fullName>
    </submittedName>
</protein>
<gene>
    <name evidence="6" type="ORF">ACHAWO_003522</name>
</gene>
<feature type="compositionally biased region" description="Polar residues" evidence="3">
    <location>
        <begin position="141"/>
        <end position="150"/>
    </location>
</feature>
<sequence>MTSYYNPSKRLSEWAAAALSPFIQLETEDGQTDHSRLSVGIWSGHIQLKNVELRPEAFDKFLNSAEVDYNEHGTKIRWKIVRGTIDNVSVGIPWKSLLMGTSYSSSRRRGGQKPVVDEQSELKRSVQRQDSDVGEVVSCAGQDNDQTTNRPPADDDQALSGCTTIKINGLCLILGYDVIHQDSSLDPSHHGQSFHGDTQSEEQSNKEWRDEKNRILQIAERRLLAGLDPFPPSLTMSLQEDIKSVLQSSLEQSMSNLPPEDASVTDPSSTSTPTYRSKVENYLSSTIKSILWRTYDSLSISVTHVKMSMVGISHYDKKIRVLGKKRNKPIQIPETKPSTPEHRHRLSDFKKLKRESRLEFGSRFISTDVWDMNWEPYPGIIHTPAKKQNKLVLEERSDEVDSDYDSEDVDAVPPAAEEDDVAIWSREGHVEIGFVLDKLDARPGLVPQLSPKQEPEKEQNDENDSVPMSVKHFNFCRMGVFVRRGTFNELTARRAAEQKPKRGIREKKPPWHELDHDDFVVIPTNIETECKFYRYPVGIGDVTTVTSTRTNKESKRLLNNKSMNCEKSHATTETKRRGKRDKGQPQLNPSEPKSTIQSIESNFTESYLIPKQLELNWTVGHIRSSLSSRHLYLISSCIQSLSRLKKGRPATTIRSAKAHDRKLIERMTEEGQPVITALDARMYRVLPQLRSTKYSRRTLLALPRVVLSWWRWAIMSVIIELKDRQDLIDKCTSINERRQCNNVLTTAQKLSWDWNEQSRIRQEYIELYLLVNGPSDEENASRSTKVSVLAAESRMEEIESSLHVERILLLRKVSRAALMAKERQVSFYNFAPNERYSHDFSCAAEVDAFEPSERNPTIPEAAAKDQNTATTTAAALPTSKKSIVSDGKDRGPLFLCSSVSIAGVSVALCELHVSRKQTESRSDTKEDDDISALTGFSDVSVDSSSLHQSSEQQTVYDRFDSSLRFWEHDKRKLRHKPVSILHISDISLSVQCSSVKRKYRVLVGGVVLGQKDAPNPPIFSIGHVSGLEKSDAPVTIPCMSMLTVCGKTPSIVFNLKPAMVTLDLARIQRISTFLITNQETCCRGNLTPLYKEQDLKRVVSNVLPTSKMSLTIEWESLQVVTRLGQNCEEAKSISLSLKALRYTTEQEHDDGSSRKRVEGGDKGCEMIIDEVSIQIQREEYRTNHELFIIPIKLRVNNSMTGSQPIAVTSSPIHLLISEIRVKAISELINQFSLFFNGTVGGNVEYLKPRLPTIAEYALREVQLTIETFGVHIFEDAKKDESTTPPPEKLREITHNFISLISCLDVQHPNQDAIDCMGELFEYRCINLGLSKEKARQLIDSAILNYQSNIKSELGESSATVERSCNPEEIMDRIVSQATDATISASNVQTFSSEVGLFLFIDALSLSLSSFYCKTMVQVKSKQLKVHDGAGINLLHIMKVEEGVALDVSLSSYGLHSDEFRREIYFEVEKANLKAHPEACMRAITTFQSVVDAALMGSNITNLSGPSSCPVKAAVNGTLASVALIITDDFIPFVRLIASGLSFDHSSVNEGSSSSLLGANDISLHCVSPSGADTYPDVIKTHPVYDQYGYKEHYALTIHIKKQNDEQGSNLHDVSMCFDGVRVTVLRQFINEVTQYLSSPKYGLGLLKSKAMQERTQDASPANHTLFTVNIVDSTLILPRDSNSVDLVGIEVDELTISPLNVKESWDIDSYSFERDFMSSARSSTSEMFFDCTDDESAPIQLSQIPRIAVTLQGARLFTALDTKQHSPCKIKMPFWNRFVSSSGRCEDGKPVYKAKMKNPTNPLTAETLRVWQEVTREALSIDIKADLAPTLRLLIEMKGNSFLDIRMSQLYLMMSIWYANMQELPVLYPYDDGFLQETSTPLDMPEDWPEYGSEDFVKRLIDRSAEKTFVLALCINNLSLDCSYDTRSYFMKDPSTLSMLGSDVISLSLEHVLCSVVSDSSSVLRLAIGATAMAICDGSAKTPYEQLVSVKNVSNVSSFVDLDWGLDSGRHTLVDGLPLPFQATVFMSPDNHCMINLGADYLEGTIENLSAIWVLLDYFGLYFKDPAFGHPCFLADQIVQEELNSAPLDHVGLDIDFRLWLTRPHLVIPSSSSNHSGVCIMLEAESGIYYRYKSYGLSYSSQDIVAKDLGVVALREHLEFYTQRGKKHCSRGRRQVSGCLQNSGAQTLIDGLSFSIQFDFNEATNYTKLVACIPLSDAHLDRNKMNGIEPGNIGIQPYQCKAPIVCKPFFMPPRNMGIKFTAHINVEYMKLALQVLTAFVGPKQDAEISEVQTPTQMNLFSITACVEGAEIILSDPLMGMHRPILSFSFPSLLLSASQLEVDEHIANKRMSYILGDSSTVLSECNCPDPELQISAQVTAFVDYFKLGATRNWEPLIEPFQSLILYEKSQIRGQGVTINFDCPLHLNITSAAIDTFDDAKETFELFQSSERSVNHAEQTAPVLSTSGPVIDGANVLHSRAEHINESERRAFAFKNNTGQQIRMHTLGPTTTLQYVDHLQTMPLSFPATITSIRNFQCYEVSVEDRDQTTTTTSPKNHNIAHHVIDIQVPGFHWLRGVSMEETGRKFLQLIPRCPELQSKIGNDWRLSNGVQILADVRSLNGGRRLTLHSPFEIINKTDHALLLSFSPDPRDFPQENSVTAEEVNPEESCTVPHLLLERALRLTGAHLGSIWIKPKPNDNSLHPKVAGDYVANDSRPNIIYPSRPIQLAKIVHETSVIWNNSKADPTVANQFASGTEISCPILDANDSAQTIPFCYVVEVKRSPLASQKIEESDLIPREVFSPSNITRGLKSVKNKPNRAAGTVLRHQPVLYSLVVHPPIVIENLLPETGRFELMHAVTENVLWWGFLKPGEKLPVHEIGLDAPITLLVNLGHCRTPVGEGALVHNGRVSGGLFKAGWNTLGNAMKTSRDRVKRTLYSVTESRDNRGAGRIIDMQRGMNKANDASRKIGQLGFNNENEMSANDELIWYGEAFDAEIDSELTVIDSIGQRLILHIDNVIGGGGQRFISLFCPYWIVNTTSHSLRYKQEKISGFVSGTVLSQELDGSKRVDSSNRNDEDKHGHDLPSLENEGPYSTIFSGKPGALHIPDGAALEPAALACLISEDLPLSIMSDLAFMFNFQETISLGTPMRLCVKLADGTGGGSHYRSAWSSGFGLESVGVTQIVGMHCKDGRRLEVSISVALAPGRLSNYTKIVRICPRYVIVNQLSRTIRLWQDNSMLHPNKPVDHSLQVDESNKWILSNGISSLEDGHNEYKSLFGEKITIGGSLVDTTAHPDACYITTVPSSELVAFHLPDTRIDRLLRIDCGGAWNLSSSIPADVTGEYHLNMTRAVDLRLLPQVSTRAAPVYTVTIPSPGKEWNGELGAYFETDWGRERTLIVKGVKENTYAKFWTDINVGDELISIDDMAVHEFEFEEAMKLLKSRLSSVKDHSSTNQLSRPFRKTRTNDNLSEPIDSVVLTFMTFEERMRSLRRKAVLGRIARGSTDSRRNISNNKPEDIVHRSKDVLINTKFLFQTEPRNSDPPHVIRNRSLKWASSPRQIFYRQRNCEGHPWSCLYPGESASYTWQEPTRPKKLSVKVGHCDWNLCDTTRANERKPYLYSFNFIKDEEQGYYGPTQTIRLEEIGHVDSLPVPASTNRSDDRCDESIHCIVDTEGTTRALIVSDEMKGSYQDDEILIKRHLTNIRKDIATENSRRMKLDALSSILSIQGNPSTDSVTDSPPARDCDVDRCSVHNLNFIESELQDLIDFGEGHHIVKRHQLLVQASKVLEANGLLSADLNGLSNPYVKISLKHHASAFRGVESRCTYFVEKSLSPTWSQQIFVFDVPAKAARDRKETRNISLQCTVKSLEKLGKDRFLGQIQIQLRDLINQKEVVGWYPLMGVIGQRDVDSVDRIRGSIKMRVQYVSDYQGLIAYNQLCSERRIKSLKKTKVGMQRQLRILRETARQQAESRESISLKATPSLTSMSKRKKRAAYRPKQKLELGEEGLMQSSKLMKGVREGTEQTLKKSMNLIARSVVRKKRRSSTSSAARVLVDQDDRARCETDDTFVDEDLLPDDILCDSRDFDYEGSISLVPHKTVKSEKVSATTRALDLQLNYTCISRLRGNSPKQYFSTWNMARAFYSHQVQKNPQNGLCITVDSSETSHNDQNIILKLPPSVPSVVKDREINYSKALMLSRQSFSKKARCSLKNIVNPGGVLTIRPITALNLSNDYLGMFVKLRYGSSILVSETVDCRVAPVWTRDENNFCEADFAPQVASRTKRRHSIIKSKKNVETGPTEFADLAEMVNPLARWGRPRKNDLHIEVAPFETSKSLRLSVIGERIQSNVEIGVLEIELRGALECCTQSLEEFNEDNVSENPQGLPPAYVRWFPLTSPSEAIQVEGDMGLSAKPKESEKPRDDMFKEYFQPCIKLALMFKPHSDDTDDDDTESYQISRRPYRSSTDRYLYAKLDSISAALIDSNRISVGELVSFTFRDTDLRISVTKAKTRIGLGLGTIQIDQQRQRTVQDSKAPVILSPTPVKSPQPVVQFLVWKDNTRCKPNLDSFDYVALEVQNLDLKIEEAWLFDMWEFYVAIAKSRERKGLGIEPLQKNETAQFSTGAEEHTNKAMSFANAFLQSTGVATSSKKVYIRELILGYFQVSLWYYKRSTWSGINDELSHYELFISPRLLSQRMSDKGASDEAFKQWSENIALGDSDALSPSTINLVSAIIPSISDASISFQGKLIEHVFESQGDVWKSLRSHYSSEALKQIYKIIGSLDFVGNPSMMLTSFRTGLKDFILQPSRELRHLTKNPTRVGVGVLKGTVSLFSNSTSGIFGFFSNLGSTAGQTASMFTFDEHFQRHHSEKQTAQQRHYERWKRKGCGHVTLMFTRPIHDIVFGVISASTGVLTEPYRGAKRNGVLGFGKGVGVGIIGLVVKPVVGFCDAFAHFMGSIDDIARSVNLLDVKFKPVERYRLPYTFGAGRMLLPFNQVQSRSAQLLSMYPIDKKTRMNDEVIVSSQALHIGPGCDHYIIVTTRRIVCFKLRDLDGTGFITVTLEWQVQFVKGFRVFSSIGTKGYSRVVLHISSTSERIVDDSSSSGSIDNDNFFQMESKYDGSSINMERSLTLLETPKTFRMRNTLFANTDVEPAQRFMIEGTLSQKRQLVCIHNAVCCLTGDVNNLIREGRCINGNEGITSFGNLTFDLDGIKTEKGPHDHERIRSALERAPWLHLQDIGAWSTEIFEQVVSSDTFVVECEDETSDLMTFTPIEPELETVTSAPDHAMGSLNHFTFAAYSSDESRRESSIIGVSQADSVGVDDQIDWNLHGDTLVATIGSHSDQPDDSNTVGPENNSELPTQCITAETITRHPSLDSRLQRVEELLEQLVVNNQSHDSEPHEALTSKHYTGETISPIQETEEENNDNNGVTSEVEVLRHEISELKRQMAEQADVNMLLRQQIEANKKPKLKLFRKPRS</sequence>
<dbReference type="PROSITE" id="PS50106">
    <property type="entry name" value="PDZ"/>
    <property type="match status" value="1"/>
</dbReference>
<dbReference type="InterPro" id="IPR036034">
    <property type="entry name" value="PDZ_sf"/>
</dbReference>
<evidence type="ECO:0000256" key="1">
    <source>
        <dbReference type="ARBA" id="ARBA00006545"/>
    </source>
</evidence>
<feature type="region of interest" description="Disordered" evidence="3">
    <location>
        <begin position="445"/>
        <end position="466"/>
    </location>
</feature>
<name>A0ABD3MPF3_9STRA</name>
<feature type="compositionally biased region" description="Basic and acidic residues" evidence="3">
    <location>
        <begin position="120"/>
        <end position="131"/>
    </location>
</feature>
<feature type="domain" description="PDZ" evidence="5">
    <location>
        <begin position="3365"/>
        <end position="3438"/>
    </location>
</feature>
<comment type="caution">
    <text evidence="6">The sequence shown here is derived from an EMBL/GenBank/DDBJ whole genome shotgun (WGS) entry which is preliminary data.</text>
</comment>
<dbReference type="InterPro" id="IPR026847">
    <property type="entry name" value="VPS13"/>
</dbReference>
<dbReference type="Pfam" id="PF00168">
    <property type="entry name" value="C2"/>
    <property type="match status" value="1"/>
</dbReference>
<feature type="region of interest" description="Disordered" evidence="3">
    <location>
        <begin position="103"/>
        <end position="158"/>
    </location>
</feature>
<feature type="region of interest" description="Disordered" evidence="3">
    <location>
        <begin position="249"/>
        <end position="275"/>
    </location>
</feature>
<feature type="region of interest" description="Disordered" evidence="3">
    <location>
        <begin position="5325"/>
        <end position="5344"/>
    </location>
</feature>
<dbReference type="SMART" id="SM00239">
    <property type="entry name" value="C2"/>
    <property type="match status" value="1"/>
</dbReference>
<reference evidence="6 7" key="1">
    <citation type="submission" date="2024-10" db="EMBL/GenBank/DDBJ databases">
        <title>Updated reference genomes for cyclostephanoid diatoms.</title>
        <authorList>
            <person name="Roberts W.R."/>
            <person name="Alverson A.J."/>
        </authorList>
    </citation>
    <scope>NUCLEOTIDE SEQUENCE [LARGE SCALE GENOMIC DNA]</scope>
    <source>
        <strain evidence="6 7">AJA010-31</strain>
    </source>
</reference>
<dbReference type="Proteomes" id="UP001530400">
    <property type="component" value="Unassembled WGS sequence"/>
</dbReference>
<feature type="region of interest" description="Disordered" evidence="3">
    <location>
        <begin position="184"/>
        <end position="209"/>
    </location>
</feature>
<dbReference type="EMBL" id="JALLPJ020001398">
    <property type="protein sequence ID" value="KAL3765658.1"/>
    <property type="molecule type" value="Genomic_DNA"/>
</dbReference>
<feature type="compositionally biased region" description="Low complexity" evidence="3">
    <location>
        <begin position="864"/>
        <end position="875"/>
    </location>
</feature>
<dbReference type="InterPro" id="IPR035892">
    <property type="entry name" value="C2_domain_sf"/>
</dbReference>
<feature type="domain" description="C2" evidence="4">
    <location>
        <begin position="3753"/>
        <end position="3892"/>
    </location>
</feature>
<feature type="region of interest" description="Disordered" evidence="3">
    <location>
        <begin position="548"/>
        <end position="596"/>
    </location>
</feature>
<organism evidence="6 7">
    <name type="scientific">Cyclotella atomus</name>
    <dbReference type="NCBI Taxonomy" id="382360"/>
    <lineage>
        <taxon>Eukaryota</taxon>
        <taxon>Sar</taxon>
        <taxon>Stramenopiles</taxon>
        <taxon>Ochrophyta</taxon>
        <taxon>Bacillariophyta</taxon>
        <taxon>Coscinodiscophyceae</taxon>
        <taxon>Thalassiosirophycidae</taxon>
        <taxon>Stephanodiscales</taxon>
        <taxon>Stephanodiscaceae</taxon>
        <taxon>Cyclotella</taxon>
    </lineage>
</organism>
<dbReference type="SUPFAM" id="SSF50156">
    <property type="entry name" value="PDZ domain-like"/>
    <property type="match status" value="1"/>
</dbReference>
<dbReference type="InterPro" id="IPR009543">
    <property type="entry name" value="VPS13_VAB"/>
</dbReference>
<accession>A0ABD3MPF3</accession>
<dbReference type="InterPro" id="IPR000008">
    <property type="entry name" value="C2_dom"/>
</dbReference>
<evidence type="ECO:0000256" key="3">
    <source>
        <dbReference type="SAM" id="MobiDB-lite"/>
    </source>
</evidence>
<dbReference type="SUPFAM" id="SSF49562">
    <property type="entry name" value="C2 domain (Calcium/lipid-binding domain, CaLB)"/>
    <property type="match status" value="1"/>
</dbReference>
<dbReference type="PROSITE" id="PS50004">
    <property type="entry name" value="C2"/>
    <property type="match status" value="1"/>
</dbReference>
<keyword evidence="7" id="KW-1185">Reference proteome</keyword>
<evidence type="ECO:0000256" key="2">
    <source>
        <dbReference type="SAM" id="Coils"/>
    </source>
</evidence>
<feature type="compositionally biased region" description="Low complexity" evidence="3">
    <location>
        <begin position="264"/>
        <end position="274"/>
    </location>
</feature>
<dbReference type="Pfam" id="PF25036">
    <property type="entry name" value="VPS13_VAB"/>
    <property type="match status" value="1"/>
</dbReference>
<feature type="compositionally biased region" description="Basic and acidic residues" evidence="3">
    <location>
        <begin position="564"/>
        <end position="575"/>
    </location>
</feature>
<dbReference type="InterPro" id="IPR001478">
    <property type="entry name" value="PDZ"/>
</dbReference>
<feature type="compositionally biased region" description="Basic and acidic residues" evidence="3">
    <location>
        <begin position="3061"/>
        <end position="3082"/>
    </location>
</feature>
<feature type="coiled-coil region" evidence="2">
    <location>
        <begin position="5413"/>
        <end position="5447"/>
    </location>
</feature>
<dbReference type="CDD" id="cd00030">
    <property type="entry name" value="C2"/>
    <property type="match status" value="1"/>
</dbReference>
<dbReference type="PANTHER" id="PTHR16166">
    <property type="entry name" value="VACUOLAR PROTEIN SORTING-ASSOCIATED PROTEIN VPS13"/>
    <property type="match status" value="1"/>
</dbReference>
<comment type="similarity">
    <text evidence="1">Belongs to the VPS13 family.</text>
</comment>
<keyword evidence="2" id="KW-0175">Coiled coil</keyword>
<proteinExistence type="inferred from homology"/>
<dbReference type="Gene3D" id="2.60.40.150">
    <property type="entry name" value="C2 domain"/>
    <property type="match status" value="1"/>
</dbReference>
<feature type="region of interest" description="Disordered" evidence="3">
    <location>
        <begin position="3061"/>
        <end position="3088"/>
    </location>
</feature>
<feature type="region of interest" description="Disordered" evidence="3">
    <location>
        <begin position="852"/>
        <end position="875"/>
    </location>
</feature>
<feature type="compositionally biased region" description="Polar residues" evidence="3">
    <location>
        <begin position="585"/>
        <end position="596"/>
    </location>
</feature>
<evidence type="ECO:0000259" key="5">
    <source>
        <dbReference type="PROSITE" id="PS50106"/>
    </source>
</evidence>
<evidence type="ECO:0000313" key="6">
    <source>
        <dbReference type="EMBL" id="KAL3765658.1"/>
    </source>
</evidence>